<dbReference type="GO" id="GO:0003677">
    <property type="term" value="F:DNA binding"/>
    <property type="evidence" value="ECO:0007669"/>
    <property type="project" value="UniProtKB-KW"/>
</dbReference>
<dbReference type="SUPFAM" id="SSF47413">
    <property type="entry name" value="lambda repressor-like DNA-binding domains"/>
    <property type="match status" value="1"/>
</dbReference>
<gene>
    <name evidence="6" type="ORF">EV690_0078</name>
</gene>
<reference evidence="6 7" key="1">
    <citation type="submission" date="2019-03" db="EMBL/GenBank/DDBJ databases">
        <title>Genomic Encyclopedia of Type Strains, Phase IV (KMG-IV): sequencing the most valuable type-strain genomes for metagenomic binning, comparative biology and taxonomic classification.</title>
        <authorList>
            <person name="Goeker M."/>
        </authorList>
    </citation>
    <scope>NUCLEOTIDE SEQUENCE [LARGE SCALE GENOMIC DNA]</scope>
    <source>
        <strain evidence="6 7">DSM 18577</strain>
    </source>
</reference>
<dbReference type="Proteomes" id="UP000295565">
    <property type="component" value="Unassembled WGS sequence"/>
</dbReference>
<evidence type="ECO:0000256" key="1">
    <source>
        <dbReference type="ARBA" id="ARBA00006157"/>
    </source>
</evidence>
<comment type="similarity">
    <text evidence="1">Belongs to the ner transcriptional regulatory family.</text>
</comment>
<dbReference type="OrthoDB" id="5405994at2"/>
<dbReference type="Pfam" id="PF13693">
    <property type="entry name" value="HTH_35"/>
    <property type="match status" value="1"/>
</dbReference>
<dbReference type="AlphaFoldDB" id="A0A4R1KGX2"/>
<dbReference type="InterPro" id="IPR010982">
    <property type="entry name" value="Lambda_DNA-bd_dom_sf"/>
</dbReference>
<name>A0A4R1KGX2_9GAMM</name>
<keyword evidence="2" id="KW-0805">Transcription regulation</keyword>
<keyword evidence="4" id="KW-0804">Transcription</keyword>
<organism evidence="6 7">
    <name type="scientific">Celerinatantimonas diazotrophica</name>
    <dbReference type="NCBI Taxonomy" id="412034"/>
    <lineage>
        <taxon>Bacteria</taxon>
        <taxon>Pseudomonadati</taxon>
        <taxon>Pseudomonadota</taxon>
        <taxon>Gammaproteobacteria</taxon>
        <taxon>Celerinatantimonadaceae</taxon>
        <taxon>Celerinatantimonas</taxon>
    </lineage>
</organism>
<comment type="caution">
    <text evidence="6">The sequence shown here is derived from an EMBL/GenBank/DDBJ whole genome shotgun (WGS) entry which is preliminary data.</text>
</comment>
<evidence type="ECO:0000313" key="6">
    <source>
        <dbReference type="EMBL" id="TCK63964.1"/>
    </source>
</evidence>
<dbReference type="EMBL" id="SMGD01000001">
    <property type="protein sequence ID" value="TCK63964.1"/>
    <property type="molecule type" value="Genomic_DNA"/>
</dbReference>
<dbReference type="RefSeq" id="WP_131910962.1">
    <property type="nucleotide sequence ID" value="NZ_OU594967.1"/>
</dbReference>
<feature type="domain" description="Ner winged helix-turn-helix DNA-binding" evidence="5">
    <location>
        <begin position="7"/>
        <end position="74"/>
    </location>
</feature>
<keyword evidence="7" id="KW-1185">Reference proteome</keyword>
<sequence>MKESDRDWHIADIKCALEKKGTNFEQLARENGIAGSTLRNALRFKYPKSERIIASAIGVKPEQIWPSRYNDSNKYA</sequence>
<evidence type="ECO:0000313" key="7">
    <source>
        <dbReference type="Proteomes" id="UP000295565"/>
    </source>
</evidence>
<accession>A0A4R1KGX2</accession>
<evidence type="ECO:0000256" key="4">
    <source>
        <dbReference type="ARBA" id="ARBA00023163"/>
    </source>
</evidence>
<evidence type="ECO:0000256" key="2">
    <source>
        <dbReference type="ARBA" id="ARBA00023015"/>
    </source>
</evidence>
<evidence type="ECO:0000256" key="3">
    <source>
        <dbReference type="ARBA" id="ARBA00023125"/>
    </source>
</evidence>
<keyword evidence="3" id="KW-0238">DNA-binding</keyword>
<dbReference type="Gene3D" id="1.10.260.40">
    <property type="entry name" value="lambda repressor-like DNA-binding domains"/>
    <property type="match status" value="1"/>
</dbReference>
<dbReference type="InterPro" id="IPR038722">
    <property type="entry name" value="Ner_HTH_dom"/>
</dbReference>
<evidence type="ECO:0000259" key="5">
    <source>
        <dbReference type="Pfam" id="PF13693"/>
    </source>
</evidence>
<proteinExistence type="inferred from homology"/>
<protein>
    <submittedName>
        <fullName evidence="6">Nlp family transcriptional regulator</fullName>
    </submittedName>
</protein>